<dbReference type="GO" id="GO:0008170">
    <property type="term" value="F:N-methyltransferase activity"/>
    <property type="evidence" value="ECO:0007669"/>
    <property type="project" value="UniProtKB-ARBA"/>
</dbReference>
<evidence type="ECO:0000313" key="8">
    <source>
        <dbReference type="Proteomes" id="UP000030004"/>
    </source>
</evidence>
<dbReference type="GO" id="GO:0003676">
    <property type="term" value="F:nucleic acid binding"/>
    <property type="evidence" value="ECO:0007669"/>
    <property type="project" value="InterPro"/>
</dbReference>
<evidence type="ECO:0000256" key="5">
    <source>
        <dbReference type="ARBA" id="ARBA00022691"/>
    </source>
</evidence>
<dbReference type="STRING" id="1461694.ATO9_02615"/>
<keyword evidence="2" id="KW-0698">rRNA processing</keyword>
<dbReference type="CDD" id="cd02440">
    <property type="entry name" value="AdoMet_MTases"/>
    <property type="match status" value="1"/>
</dbReference>
<dbReference type="PROSITE" id="PS00092">
    <property type="entry name" value="N6_MTASE"/>
    <property type="match status" value="1"/>
</dbReference>
<dbReference type="GO" id="GO:0008757">
    <property type="term" value="F:S-adenosylmethionine-dependent methyltransferase activity"/>
    <property type="evidence" value="ECO:0007669"/>
    <property type="project" value="InterPro"/>
</dbReference>
<evidence type="ECO:0000256" key="1">
    <source>
        <dbReference type="ARBA" id="ARBA00022490"/>
    </source>
</evidence>
<evidence type="ECO:0000256" key="4">
    <source>
        <dbReference type="ARBA" id="ARBA00022679"/>
    </source>
</evidence>
<dbReference type="AlphaFoldDB" id="A0A0A0EJ65"/>
<dbReference type="InterPro" id="IPR002052">
    <property type="entry name" value="DNA_methylase_N6_adenine_CS"/>
</dbReference>
<keyword evidence="3" id="KW-0489">Methyltransferase</keyword>
<keyword evidence="4" id="KW-0808">Transferase</keyword>
<dbReference type="Gene3D" id="3.40.50.150">
    <property type="entry name" value="Vaccinia Virus protein VP39"/>
    <property type="match status" value="2"/>
</dbReference>
<dbReference type="GO" id="GO:0032259">
    <property type="term" value="P:methylation"/>
    <property type="evidence" value="ECO:0007669"/>
    <property type="project" value="UniProtKB-KW"/>
</dbReference>
<dbReference type="RefSeq" id="WP_043744603.1">
    <property type="nucleotide sequence ID" value="NZ_AQQX01000001.1"/>
</dbReference>
<feature type="domain" description="Methyltransferase small" evidence="6">
    <location>
        <begin position="156"/>
        <end position="317"/>
    </location>
</feature>
<keyword evidence="5" id="KW-0949">S-adenosyl-L-methionine</keyword>
<keyword evidence="8" id="KW-1185">Reference proteome</keyword>
<dbReference type="Proteomes" id="UP000030004">
    <property type="component" value="Unassembled WGS sequence"/>
</dbReference>
<dbReference type="eggNOG" id="COG2813">
    <property type="taxonomic scope" value="Bacteria"/>
</dbReference>
<reference evidence="7 8" key="1">
    <citation type="journal article" date="2015" name="Antonie Van Leeuwenhoek">
        <title>Pseudooceanicola atlanticus gen. nov. sp. nov., isolated from surface seawater of the Atlantic Ocean and reclassification of Oceanicola batsensis, Oceanicola marinus, Oceanicola nitratireducens, Oceanicola nanhaiensis, Oceanicola antarcticus and Oceanicola flagellatus, as Pseudooceanicola batsensis comb. nov., Pseudooceanicola marinus comb. nov., Pseudooceanicola nitratireducens comb. nov., Pseudooceanicola nanhaiensis comb. nov., Pseudooceanicola antarcticus comb. nov., and Pseudooceanicola flagellatus comb. nov.</title>
        <authorList>
            <person name="Lai Q."/>
            <person name="Li G."/>
            <person name="Liu X."/>
            <person name="Du Y."/>
            <person name="Sun F."/>
            <person name="Shao Z."/>
        </authorList>
    </citation>
    <scope>NUCLEOTIDE SEQUENCE [LARGE SCALE GENOMIC DNA]</scope>
    <source>
        <strain evidence="7 8">22II-s11g</strain>
    </source>
</reference>
<dbReference type="GO" id="GO:0006364">
    <property type="term" value="P:rRNA processing"/>
    <property type="evidence" value="ECO:0007669"/>
    <property type="project" value="UniProtKB-KW"/>
</dbReference>
<dbReference type="Pfam" id="PF05175">
    <property type="entry name" value="MTS"/>
    <property type="match status" value="1"/>
</dbReference>
<comment type="caution">
    <text evidence="7">The sequence shown here is derived from an EMBL/GenBank/DDBJ whole genome shotgun (WGS) entry which is preliminary data.</text>
</comment>
<organism evidence="7 8">
    <name type="scientific">Pseudooceanicola atlanticus</name>
    <dbReference type="NCBI Taxonomy" id="1461694"/>
    <lineage>
        <taxon>Bacteria</taxon>
        <taxon>Pseudomonadati</taxon>
        <taxon>Pseudomonadota</taxon>
        <taxon>Alphaproteobacteria</taxon>
        <taxon>Rhodobacterales</taxon>
        <taxon>Paracoccaceae</taxon>
        <taxon>Pseudooceanicola</taxon>
    </lineage>
</organism>
<dbReference type="PANTHER" id="PTHR47816:SF4">
    <property type="entry name" value="RIBOSOMAL RNA SMALL SUBUNIT METHYLTRANSFERASE C"/>
    <property type="match status" value="1"/>
</dbReference>
<keyword evidence="1" id="KW-0963">Cytoplasm</keyword>
<dbReference type="SUPFAM" id="SSF53335">
    <property type="entry name" value="S-adenosyl-L-methionine-dependent methyltransferases"/>
    <property type="match status" value="1"/>
</dbReference>
<protein>
    <submittedName>
        <fullName evidence="7">MFS transporter</fullName>
    </submittedName>
</protein>
<evidence type="ECO:0000256" key="2">
    <source>
        <dbReference type="ARBA" id="ARBA00022552"/>
    </source>
</evidence>
<dbReference type="InterPro" id="IPR007848">
    <property type="entry name" value="Small_mtfrase_dom"/>
</dbReference>
<evidence type="ECO:0000313" key="7">
    <source>
        <dbReference type="EMBL" id="KGM50404.1"/>
    </source>
</evidence>
<dbReference type="EMBL" id="AQQX01000001">
    <property type="protein sequence ID" value="KGM50404.1"/>
    <property type="molecule type" value="Genomic_DNA"/>
</dbReference>
<dbReference type="PANTHER" id="PTHR47816">
    <property type="entry name" value="RIBOSOMAL RNA SMALL SUBUNIT METHYLTRANSFERASE C"/>
    <property type="match status" value="1"/>
</dbReference>
<dbReference type="InterPro" id="IPR029063">
    <property type="entry name" value="SAM-dependent_MTases_sf"/>
</dbReference>
<accession>A0A0A0EJ65</accession>
<name>A0A0A0EJ65_9RHOB</name>
<dbReference type="InterPro" id="IPR046977">
    <property type="entry name" value="RsmC/RlmG"/>
</dbReference>
<proteinExistence type="predicted"/>
<evidence type="ECO:0000256" key="3">
    <source>
        <dbReference type="ARBA" id="ARBA00022603"/>
    </source>
</evidence>
<gene>
    <name evidence="7" type="ORF">ATO9_02615</name>
</gene>
<evidence type="ECO:0000259" key="6">
    <source>
        <dbReference type="Pfam" id="PF05175"/>
    </source>
</evidence>
<sequence>MSLHPRLGLALAPGGLTLPEGRIAVFAPRAGQGLDPLPRDHLHLITGLYPDHAAFDAAGYAVGTAPEGRYAAALVILPRAKALARDLIARAREVTDGPILVDGAKDDGIESILRACRKVAEVGGPINKAHGKLFWITGGSFADWRSGDDTLAEGYVTAPGVFSADGIDPASALLAESLPEKLGPHVIDMGAGWGYLSARALERPAITRIDLVEADHTALACARQNVTDPRARFHWADATQWRPDDPADTIIMNPPFHTARKADPELGRAFLRSAAACLKPKGQLWLVANRHLPYEPLIAELFAESAEVDGNNRFKVIRAASPSRLGRRDRLG</sequence>